<dbReference type="AlphaFoldDB" id="A0A1R0H3E5"/>
<name>A0A1R0H3E5_9FUNG</name>
<organism evidence="1 2">
    <name type="scientific">Smittium mucronatum</name>
    <dbReference type="NCBI Taxonomy" id="133383"/>
    <lineage>
        <taxon>Eukaryota</taxon>
        <taxon>Fungi</taxon>
        <taxon>Fungi incertae sedis</taxon>
        <taxon>Zoopagomycota</taxon>
        <taxon>Kickxellomycotina</taxon>
        <taxon>Harpellomycetes</taxon>
        <taxon>Harpellales</taxon>
        <taxon>Legeriomycetaceae</taxon>
        <taxon>Smittium</taxon>
    </lineage>
</organism>
<keyword evidence="2" id="KW-1185">Reference proteome</keyword>
<sequence>MQTPTHQHIKFRTIHFAVEFSSNVVHGFIDAHEAGHSSMRQTWCLWTNVFIYSIDPVRDFVAEYYLNEIVCFEEFCDGS</sequence>
<evidence type="ECO:0000313" key="2">
    <source>
        <dbReference type="Proteomes" id="UP000187455"/>
    </source>
</evidence>
<dbReference type="Proteomes" id="UP000187455">
    <property type="component" value="Unassembled WGS sequence"/>
</dbReference>
<comment type="caution">
    <text evidence="1">The sequence shown here is derived from an EMBL/GenBank/DDBJ whole genome shotgun (WGS) entry which is preliminary data.</text>
</comment>
<protein>
    <submittedName>
        <fullName evidence="1">Uncharacterized protein</fullName>
    </submittedName>
</protein>
<reference evidence="1 2" key="1">
    <citation type="journal article" date="2016" name="Mol. Biol. Evol.">
        <title>Genome-Wide Survey of Gut Fungi (Harpellales) Reveals the First Horizontally Transferred Ubiquitin Gene from a Mosquito Host.</title>
        <authorList>
            <person name="Wang Y."/>
            <person name="White M.M."/>
            <person name="Kvist S."/>
            <person name="Moncalvo J.M."/>
        </authorList>
    </citation>
    <scope>NUCLEOTIDE SEQUENCE [LARGE SCALE GENOMIC DNA]</scope>
    <source>
        <strain evidence="1 2">ALG-7-W6</strain>
    </source>
</reference>
<gene>
    <name evidence="1" type="ORF">AYI68_g2199</name>
</gene>
<dbReference type="EMBL" id="LSSL01000803">
    <property type="protein sequence ID" value="OLY83655.1"/>
    <property type="molecule type" value="Genomic_DNA"/>
</dbReference>
<accession>A0A1R0H3E5</accession>
<evidence type="ECO:0000313" key="1">
    <source>
        <dbReference type="EMBL" id="OLY83655.1"/>
    </source>
</evidence>
<proteinExistence type="predicted"/>